<reference evidence="5 6" key="1">
    <citation type="journal article" date="2017" name="Mycologia">
        <title>Bifiguratus adelaidae, gen. et sp. nov., a new member of Mucoromycotina in endophytic and soil-dwelling habitats.</title>
        <authorList>
            <person name="Torres-Cruz T.J."/>
            <person name="Billingsley Tobias T.L."/>
            <person name="Almatruk M."/>
            <person name="Hesse C."/>
            <person name="Kuske C.R."/>
            <person name="Desiro A."/>
            <person name="Benucci G.M."/>
            <person name="Bonito G."/>
            <person name="Stajich J.E."/>
            <person name="Dunlap C."/>
            <person name="Arnold A.E."/>
            <person name="Porras-Alfaro A."/>
        </authorList>
    </citation>
    <scope>NUCLEOTIDE SEQUENCE [LARGE SCALE GENOMIC DNA]</scope>
    <source>
        <strain evidence="5 6">AZ0501</strain>
    </source>
</reference>
<dbReference type="InterPro" id="IPR002938">
    <property type="entry name" value="FAD-bd"/>
</dbReference>
<dbReference type="GO" id="GO:0071949">
    <property type="term" value="F:FAD binding"/>
    <property type="evidence" value="ECO:0007669"/>
    <property type="project" value="InterPro"/>
</dbReference>
<comment type="caution">
    <text evidence="5">The sequence shown here is derived from an EMBL/GenBank/DDBJ whole genome shotgun (WGS) entry which is preliminary data.</text>
</comment>
<evidence type="ECO:0000256" key="2">
    <source>
        <dbReference type="ARBA" id="ARBA00022827"/>
    </source>
</evidence>
<sequence>MVDAQNLAWKLHHVLTGRAADPETLLNSYSEERDPIAADILQMSSNLTRFITSDSWILDFVRKRIVPIVLGTVTGQTKMRAGMLQTAINYMGRGPLFKDTFLPQSAQDAAMIKPGQHMPDTGLLHSIDPELATESKTLYDLLRLTKSHFAVFFITTCMLNKNDLIPPFLQIYGITALIICSSSACGQYGMPDQAKG</sequence>
<organism evidence="5 6">
    <name type="scientific">Bifiguratus adelaidae</name>
    <dbReference type="NCBI Taxonomy" id="1938954"/>
    <lineage>
        <taxon>Eukaryota</taxon>
        <taxon>Fungi</taxon>
        <taxon>Fungi incertae sedis</taxon>
        <taxon>Mucoromycota</taxon>
        <taxon>Mucoromycotina</taxon>
        <taxon>Endogonomycetes</taxon>
        <taxon>Endogonales</taxon>
        <taxon>Endogonales incertae sedis</taxon>
        <taxon>Bifiguratus</taxon>
    </lineage>
</organism>
<evidence type="ECO:0000313" key="6">
    <source>
        <dbReference type="Proteomes" id="UP000242875"/>
    </source>
</evidence>
<dbReference type="EMBL" id="MVBO01000214">
    <property type="protein sequence ID" value="OZJ01938.1"/>
    <property type="molecule type" value="Genomic_DNA"/>
</dbReference>
<keyword evidence="3" id="KW-0560">Oxidoreductase</keyword>
<accession>A0A261XUB1</accession>
<dbReference type="Proteomes" id="UP000242875">
    <property type="component" value="Unassembled WGS sequence"/>
</dbReference>
<dbReference type="OrthoDB" id="2690153at2759"/>
<dbReference type="Pfam" id="PF01494">
    <property type="entry name" value="FAD_binding_3"/>
    <property type="match status" value="1"/>
</dbReference>
<keyword evidence="1" id="KW-0285">Flavoprotein</keyword>
<evidence type="ECO:0000313" key="5">
    <source>
        <dbReference type="EMBL" id="OZJ01938.1"/>
    </source>
</evidence>
<gene>
    <name evidence="5" type="ORF">BZG36_05395</name>
</gene>
<keyword evidence="6" id="KW-1185">Reference proteome</keyword>
<evidence type="ECO:0000259" key="4">
    <source>
        <dbReference type="Pfam" id="PF01494"/>
    </source>
</evidence>
<dbReference type="InterPro" id="IPR036188">
    <property type="entry name" value="FAD/NAD-bd_sf"/>
</dbReference>
<keyword evidence="2" id="KW-0274">FAD</keyword>
<feature type="domain" description="FAD-binding" evidence="4">
    <location>
        <begin position="1"/>
        <end position="43"/>
    </location>
</feature>
<evidence type="ECO:0000256" key="1">
    <source>
        <dbReference type="ARBA" id="ARBA00022630"/>
    </source>
</evidence>
<dbReference type="SUPFAM" id="SSF51905">
    <property type="entry name" value="FAD/NAD(P)-binding domain"/>
    <property type="match status" value="1"/>
</dbReference>
<proteinExistence type="predicted"/>
<dbReference type="Gene3D" id="3.50.50.60">
    <property type="entry name" value="FAD/NAD(P)-binding domain"/>
    <property type="match status" value="1"/>
</dbReference>
<dbReference type="GO" id="GO:0016491">
    <property type="term" value="F:oxidoreductase activity"/>
    <property type="evidence" value="ECO:0007669"/>
    <property type="project" value="UniProtKB-KW"/>
</dbReference>
<evidence type="ECO:0000256" key="3">
    <source>
        <dbReference type="ARBA" id="ARBA00023002"/>
    </source>
</evidence>
<protein>
    <recommendedName>
        <fullName evidence="4">FAD-binding domain-containing protein</fullName>
    </recommendedName>
</protein>
<name>A0A261XUB1_9FUNG</name>
<dbReference type="AlphaFoldDB" id="A0A261XUB1"/>